<sequence length="240" mass="26241">MEMLEKESLVKVTSLVDQLGASEATIRRDLSTLEDEGKLTRVHGGARRHYSLDNEKSLDEKLTQHIEEKEAIAKAAANLVQDKDIIYLDAGTTTLQMVPHLAGLDILVVTNGIEQAMALNALAIDTIMLGGNLKKNTRAVVGSQAFQQLANYHFNKVFMGINAIHPDFGMTTPDIEEANIKQEAISQGGQVYFLADSSKLDKMSFAKVADADTGIVITSELSPELKQQCSEQINLREVKG</sequence>
<evidence type="ECO:0000313" key="4">
    <source>
        <dbReference type="EMBL" id="AMB94592.1"/>
    </source>
</evidence>
<reference evidence="6" key="2">
    <citation type="submission" date="2016-01" db="EMBL/GenBank/DDBJ databases">
        <title>Six Aerococcus type strain genome sequencing and assembly using PacBio and Illumina Hiseq.</title>
        <authorList>
            <person name="Carkaci D."/>
            <person name="Dargis R."/>
            <person name="Nielsen X.C."/>
            <person name="Skovgaard O."/>
            <person name="Fuursted K."/>
            <person name="Christensen J.J."/>
        </authorList>
    </citation>
    <scope>NUCLEOTIDE SEQUENCE [LARGE SCALE GENOMIC DNA]</scope>
    <source>
        <strain evidence="6">CCUG43001</strain>
    </source>
</reference>
<evidence type="ECO:0000313" key="6">
    <source>
        <dbReference type="Proteomes" id="UP000069912"/>
    </source>
</evidence>
<dbReference type="InterPro" id="IPR036388">
    <property type="entry name" value="WH-like_DNA-bd_sf"/>
</dbReference>
<protein>
    <submittedName>
        <fullName evidence="5">DeoR/GlpR transcriptional regulator</fullName>
    </submittedName>
</protein>
<dbReference type="InterPro" id="IPR001034">
    <property type="entry name" value="DeoR_HTH"/>
</dbReference>
<dbReference type="Gene3D" id="3.40.50.1360">
    <property type="match status" value="1"/>
</dbReference>
<keyword evidence="6" id="KW-1185">Reference proteome</keyword>
<keyword evidence="2" id="KW-0804">Transcription</keyword>
<evidence type="ECO:0000256" key="2">
    <source>
        <dbReference type="ARBA" id="ARBA00023163"/>
    </source>
</evidence>
<evidence type="ECO:0000256" key="1">
    <source>
        <dbReference type="ARBA" id="ARBA00023015"/>
    </source>
</evidence>
<organism evidence="4 6">
    <name type="scientific">Aerococcus sanguinicola</name>
    <dbReference type="NCBI Taxonomy" id="119206"/>
    <lineage>
        <taxon>Bacteria</taxon>
        <taxon>Bacillati</taxon>
        <taxon>Bacillota</taxon>
        <taxon>Bacilli</taxon>
        <taxon>Lactobacillales</taxon>
        <taxon>Aerococcaceae</taxon>
        <taxon>Aerococcus</taxon>
    </lineage>
</organism>
<reference evidence="4 6" key="1">
    <citation type="journal article" date="2016" name="Genome Announc.">
        <title>Complete Genome Sequences of Aerococcus christensenii CCUG 28831T, Aerococcus sanguinicola CCUG 43001T, Aerococcus urinae CCUG 36881T, Aerococcus urinaeequi CCUG 28094T, Aerococcus urinaehominis CCUG 42038 BT, and Aerococcus viridans CCUG 4311T.</title>
        <authorList>
            <person name="Carkaci D."/>
            <person name="Dargis R."/>
            <person name="Nielsen X.C."/>
            <person name="Skovgaard O."/>
            <person name="Fuursted K."/>
            <person name="Christensen J.J."/>
        </authorList>
    </citation>
    <scope>NUCLEOTIDE SEQUENCE [LARGE SCALE GENOMIC DNA]</scope>
    <source>
        <strain evidence="4 6">CCUG43001</strain>
    </source>
</reference>
<dbReference type="SUPFAM" id="SSF46785">
    <property type="entry name" value="Winged helix' DNA-binding domain"/>
    <property type="match status" value="1"/>
</dbReference>
<dbReference type="SUPFAM" id="SSF100950">
    <property type="entry name" value="NagB/RpiA/CoA transferase-like"/>
    <property type="match status" value="1"/>
</dbReference>
<dbReference type="InterPro" id="IPR014036">
    <property type="entry name" value="DeoR-like_C"/>
</dbReference>
<dbReference type="SMART" id="SM01134">
    <property type="entry name" value="DeoRC"/>
    <property type="match status" value="1"/>
</dbReference>
<dbReference type="PROSITE" id="PS51000">
    <property type="entry name" value="HTH_DEOR_2"/>
    <property type="match status" value="1"/>
</dbReference>
<dbReference type="SMART" id="SM00420">
    <property type="entry name" value="HTH_DEOR"/>
    <property type="match status" value="1"/>
</dbReference>
<dbReference type="InterPro" id="IPR037171">
    <property type="entry name" value="NagB/RpiA_transferase-like"/>
</dbReference>
<dbReference type="EMBL" id="CP014160">
    <property type="protein sequence ID" value="AMB94592.1"/>
    <property type="molecule type" value="Genomic_DNA"/>
</dbReference>
<accession>A0A0X8FC47</accession>
<proteinExistence type="predicted"/>
<dbReference type="KEGG" id="asan:AWM72_07410"/>
<evidence type="ECO:0000313" key="7">
    <source>
        <dbReference type="Proteomes" id="UP000234239"/>
    </source>
</evidence>
<dbReference type="Pfam" id="PF08220">
    <property type="entry name" value="HTH_DeoR"/>
    <property type="match status" value="1"/>
</dbReference>
<dbReference type="InterPro" id="IPR036390">
    <property type="entry name" value="WH_DNA-bd_sf"/>
</dbReference>
<dbReference type="Gene3D" id="1.10.10.10">
    <property type="entry name" value="Winged helix-like DNA-binding domain superfamily/Winged helix DNA-binding domain"/>
    <property type="match status" value="1"/>
</dbReference>
<gene>
    <name evidence="4" type="ORF">AWM72_07410</name>
    <name evidence="5" type="ORF">CYJ28_02345</name>
</gene>
<dbReference type="PANTHER" id="PTHR30363:SF56">
    <property type="entry name" value="TRANSCRIPTIONAL REGULATOR, DEOR FAMILY"/>
    <property type="match status" value="1"/>
</dbReference>
<reference evidence="5 7" key="3">
    <citation type="submission" date="2017-12" db="EMBL/GenBank/DDBJ databases">
        <title>Phylogenetic diversity of female urinary microbiome.</title>
        <authorList>
            <person name="Thomas-White K."/>
            <person name="Wolfe A.J."/>
        </authorList>
    </citation>
    <scope>NUCLEOTIDE SEQUENCE [LARGE SCALE GENOMIC DNA]</scope>
    <source>
        <strain evidence="5 7">UMB0139</strain>
    </source>
</reference>
<dbReference type="GO" id="GO:0003700">
    <property type="term" value="F:DNA-binding transcription factor activity"/>
    <property type="evidence" value="ECO:0007669"/>
    <property type="project" value="InterPro"/>
</dbReference>
<dbReference type="PANTHER" id="PTHR30363">
    <property type="entry name" value="HTH-TYPE TRANSCRIPTIONAL REGULATOR SRLR-RELATED"/>
    <property type="match status" value="1"/>
</dbReference>
<name>A0A0X8FC47_9LACT</name>
<dbReference type="PRINTS" id="PR00037">
    <property type="entry name" value="HTHLACR"/>
</dbReference>
<dbReference type="Proteomes" id="UP000069912">
    <property type="component" value="Chromosome"/>
</dbReference>
<dbReference type="EMBL" id="PKGY01000001">
    <property type="protein sequence ID" value="PKZ23412.1"/>
    <property type="molecule type" value="Genomic_DNA"/>
</dbReference>
<feature type="domain" description="HTH deoR-type" evidence="3">
    <location>
        <begin position="1"/>
        <end position="48"/>
    </location>
</feature>
<dbReference type="Pfam" id="PF00455">
    <property type="entry name" value="DeoRC"/>
    <property type="match status" value="1"/>
</dbReference>
<dbReference type="Proteomes" id="UP000234239">
    <property type="component" value="Unassembled WGS sequence"/>
</dbReference>
<dbReference type="AlphaFoldDB" id="A0A0X8FC47"/>
<dbReference type="InterPro" id="IPR050313">
    <property type="entry name" value="Carb_Metab_HTH_regulators"/>
</dbReference>
<evidence type="ECO:0000259" key="3">
    <source>
        <dbReference type="PROSITE" id="PS51000"/>
    </source>
</evidence>
<keyword evidence="1" id="KW-0805">Transcription regulation</keyword>
<evidence type="ECO:0000313" key="5">
    <source>
        <dbReference type="EMBL" id="PKZ23412.1"/>
    </source>
</evidence>